<organism evidence="1 2">
    <name type="scientific">Tritonibacter scottomollicae</name>
    <name type="common">Epibacterium scottomollicae</name>
    <dbReference type="NCBI Taxonomy" id="483013"/>
    <lineage>
        <taxon>Bacteria</taxon>
        <taxon>Pseudomonadati</taxon>
        <taxon>Pseudomonadota</taxon>
        <taxon>Alphaproteobacteria</taxon>
        <taxon>Rhodobacterales</taxon>
        <taxon>Paracoccaceae</taxon>
        <taxon>Tritonibacter</taxon>
    </lineage>
</organism>
<dbReference type="Proteomes" id="UP001302666">
    <property type="component" value="Plasmid unnamed4"/>
</dbReference>
<reference evidence="1 2" key="1">
    <citation type="submission" date="2023-10" db="EMBL/GenBank/DDBJ databases">
        <title>Eight complete genome sequences of bacteria isolated from laboratory stock of Giant Kelp gametophytes.</title>
        <authorList>
            <person name="Tolentino B."/>
            <person name="Nuzhdin S."/>
        </authorList>
    </citation>
    <scope>NUCLEOTIDE SEQUENCE [LARGE SCALE GENOMIC DNA]</scope>
    <source>
        <strain evidence="1 2">LC.270.F.C4</strain>
        <plasmid evidence="1 2">unnamed4</plasmid>
    </source>
</reference>
<proteinExistence type="predicted"/>
<accession>A0ABZ0HKT3</accession>
<sequence length="43" mass="4849">MQLRPIGLFLNVKADHMGREIDAKLFKLCTNRTGIQIAGFFAI</sequence>
<evidence type="ECO:0000313" key="2">
    <source>
        <dbReference type="Proteomes" id="UP001302666"/>
    </source>
</evidence>
<geneLocation type="plasmid" evidence="1 2">
    <name>unnamed4</name>
</geneLocation>
<dbReference type="EMBL" id="CP136707">
    <property type="protein sequence ID" value="WOI35428.1"/>
    <property type="molecule type" value="Genomic_DNA"/>
</dbReference>
<name>A0ABZ0HKT3_TRISK</name>
<keyword evidence="1" id="KW-0614">Plasmid</keyword>
<gene>
    <name evidence="1" type="ORF">R1T40_22065</name>
</gene>
<evidence type="ECO:0000313" key="1">
    <source>
        <dbReference type="EMBL" id="WOI35428.1"/>
    </source>
</evidence>
<protein>
    <submittedName>
        <fullName evidence="1">Uncharacterized protein</fullName>
    </submittedName>
</protein>
<keyword evidence="2" id="KW-1185">Reference proteome</keyword>